<feature type="domain" description="Aerotolerance regulator N-terminal" evidence="2">
    <location>
        <begin position="1"/>
        <end position="73"/>
    </location>
</feature>
<evidence type="ECO:0000256" key="1">
    <source>
        <dbReference type="SAM" id="Phobius"/>
    </source>
</evidence>
<dbReference type="PANTHER" id="PTHR37464">
    <property type="entry name" value="BLL2463 PROTEIN"/>
    <property type="match status" value="1"/>
</dbReference>
<dbReference type="NCBIfam" id="TIGR02226">
    <property type="entry name" value="two_anch"/>
    <property type="match status" value="1"/>
</dbReference>
<keyword evidence="1" id="KW-0812">Transmembrane</keyword>
<dbReference type="Pfam" id="PF07584">
    <property type="entry name" value="BatA"/>
    <property type="match status" value="1"/>
</dbReference>
<comment type="caution">
    <text evidence="3">The sequence shown here is derived from an EMBL/GenBank/DDBJ whole genome shotgun (WGS) entry which is preliminary data.</text>
</comment>
<reference evidence="3" key="1">
    <citation type="submission" date="2019-08" db="EMBL/GenBank/DDBJ databases">
        <title>Genomic characterization of a novel candidate phylum (ARYD3) from a high temperature, high salinity tertiary oil reservoir in north central Oklahoma, USA.</title>
        <authorList>
            <person name="Youssef N.H."/>
            <person name="Yadav A."/>
            <person name="Elshahed M.S."/>
        </authorList>
    </citation>
    <scope>NUCLEOTIDE SEQUENCE [LARGE SCALE GENOMIC DNA]</scope>
    <source>
        <strain evidence="3">ARYD3</strain>
    </source>
</reference>
<protein>
    <recommendedName>
        <fullName evidence="2">Aerotolerance regulator N-terminal domain-containing protein</fullName>
    </recommendedName>
</protein>
<feature type="transmembrane region" description="Helical" evidence="1">
    <location>
        <begin position="523"/>
        <end position="540"/>
    </location>
</feature>
<sequence length="548" mass="65127">MSVENPVFIYLLPAVIIPVLIYLFTRTSRKKLEFPSNIIFEKIIKKQHIKRKNILRLILRMLIILFLVLSFAGFDVFINKNAKKDLIIDISFSSIKYKKNIEQIIKKMEKRNLIGKIYYLDNELYKDNIRLPSKNFNSDNRSKIPYSGKYYFISDNKKNLNDNTTYISNVSNINNCMVYDVKANRDIVLKNEVVEFDIFLAADNKNINTELEIQVDGNTIKTQNVSIEKQKIVKFNYLFNKTGYHNLEFKVRDDSYLSDNSYYQTIYVEETDKTYYINKSNVYLDSIMEVLNIKKGNYSDSTIYFFIVDNNKIEKKILPAAKQNKVFLFPSKGGINFLNFPVSYLRLINSRNDCYFFDEKNRTYTLKKYFKMKASDGKKIAGNETINSIYKWENIIFFNFNPEYEYSNFILKSYLYEKFRKWIYDKKNTNLRLNEDSELELESNIKNIYFNKKNINHLMEGNKLKVDRLNKNGFLEIHKSKGVVYKSVNQSKSEYDTHYDSKDKNGLENIEFSAQKKINLRQIMLFLAILFFIFDSFIVFKERGFFSE</sequence>
<evidence type="ECO:0000259" key="2">
    <source>
        <dbReference type="Pfam" id="PF07584"/>
    </source>
</evidence>
<evidence type="ECO:0000313" key="3">
    <source>
        <dbReference type="EMBL" id="TYB30876.1"/>
    </source>
</evidence>
<dbReference type="InterPro" id="IPR011933">
    <property type="entry name" value="Double_TM_dom"/>
</dbReference>
<name>A0A5D0MD02_9BACT</name>
<proteinExistence type="predicted"/>
<accession>A0A5D0MD02</accession>
<dbReference type="AlphaFoldDB" id="A0A5D0MD02"/>
<keyword evidence="1" id="KW-0472">Membrane</keyword>
<dbReference type="Proteomes" id="UP000324143">
    <property type="component" value="Unassembled WGS sequence"/>
</dbReference>
<evidence type="ECO:0000313" key="4">
    <source>
        <dbReference type="Proteomes" id="UP000324143"/>
    </source>
</evidence>
<organism evidence="3 4">
    <name type="scientific">Candidatus Mcinerneyibacterium aminivorans</name>
    <dbReference type="NCBI Taxonomy" id="2703815"/>
    <lineage>
        <taxon>Bacteria</taxon>
        <taxon>Candidatus Macinerneyibacteriota</taxon>
        <taxon>Candidatus Mcinerneyibacteria</taxon>
        <taxon>Candidatus Mcinerneyibacteriales</taxon>
        <taxon>Candidatus Mcinerneyibacteriaceae</taxon>
        <taxon>Candidatus Mcinerneyibacterium</taxon>
    </lineage>
</organism>
<dbReference type="PANTHER" id="PTHR37464:SF1">
    <property type="entry name" value="BLL2463 PROTEIN"/>
    <property type="match status" value="1"/>
</dbReference>
<keyword evidence="1" id="KW-1133">Transmembrane helix</keyword>
<dbReference type="EMBL" id="VSIX01000065">
    <property type="protein sequence ID" value="TYB30876.1"/>
    <property type="molecule type" value="Genomic_DNA"/>
</dbReference>
<gene>
    <name evidence="3" type="ORF">FXF47_06740</name>
</gene>
<keyword evidence="4" id="KW-1185">Reference proteome</keyword>
<feature type="transmembrane region" description="Helical" evidence="1">
    <location>
        <begin position="6"/>
        <end position="24"/>
    </location>
</feature>
<dbReference type="InterPro" id="IPR024163">
    <property type="entry name" value="Aerotolerance_reg_N"/>
</dbReference>
<feature type="transmembrane region" description="Helical" evidence="1">
    <location>
        <begin position="57"/>
        <end position="78"/>
    </location>
</feature>